<sequence length="321" mass="35840">MKVGIIGIGFMGARHLSAWQAVEGIRVTSIFSRSPVTTQAKQGNIESESDQLDLRGITIYSDIDKMLQEEDLNAVSITLPTHLHKDVSIQCLQAGVHVLCEKPMALNIEDCHAMIECAKTAGKELMIAHCIRFWPEYEWLKATVTDQVYGPVRVAEFERLTYAPEWSEHSWFADTSKSGGIALDLHIHDLDFIQYLFGSPSTIDSRKSDGKHGMTAHIQSSLDYGDERLVTATASWLMPKSFGFKMAYRVVFDRAVATFDGQSLTVHTDEGESVSPEIPTTDGYQGEINHFADRIRQRTAKMIISPEQAAESVRMALKTLE</sequence>
<evidence type="ECO:0000259" key="1">
    <source>
        <dbReference type="Pfam" id="PF01408"/>
    </source>
</evidence>
<dbReference type="GO" id="GO:0000166">
    <property type="term" value="F:nucleotide binding"/>
    <property type="evidence" value="ECO:0007669"/>
    <property type="project" value="InterPro"/>
</dbReference>
<accession>D5ENR1</accession>
<dbReference type="OrthoDB" id="9815825at2"/>
<dbReference type="HOGENOM" id="CLU_023194_1_2_0"/>
<dbReference type="eggNOG" id="COG0673">
    <property type="taxonomic scope" value="Bacteria"/>
</dbReference>
<organism evidence="3 4">
    <name type="scientific">Coraliomargarita akajimensis (strain DSM 45221 / IAM 15411 / JCM 23193 / KCTC 12865 / 04OKA010-24)</name>
    <dbReference type="NCBI Taxonomy" id="583355"/>
    <lineage>
        <taxon>Bacteria</taxon>
        <taxon>Pseudomonadati</taxon>
        <taxon>Verrucomicrobiota</taxon>
        <taxon>Opitutia</taxon>
        <taxon>Puniceicoccales</taxon>
        <taxon>Coraliomargaritaceae</taxon>
        <taxon>Coraliomargarita</taxon>
    </lineage>
</organism>
<gene>
    <name evidence="3" type="ordered locus">Caka_0545</name>
</gene>
<dbReference type="SUPFAM" id="SSF51735">
    <property type="entry name" value="NAD(P)-binding Rossmann-fold domains"/>
    <property type="match status" value="1"/>
</dbReference>
<dbReference type="InterPro" id="IPR000683">
    <property type="entry name" value="Gfo/Idh/MocA-like_OxRdtase_N"/>
</dbReference>
<dbReference type="Pfam" id="PF01408">
    <property type="entry name" value="GFO_IDH_MocA"/>
    <property type="match status" value="1"/>
</dbReference>
<dbReference type="PANTHER" id="PTHR43377">
    <property type="entry name" value="BILIVERDIN REDUCTASE A"/>
    <property type="match status" value="1"/>
</dbReference>
<evidence type="ECO:0000259" key="2">
    <source>
        <dbReference type="Pfam" id="PF22725"/>
    </source>
</evidence>
<evidence type="ECO:0000313" key="3">
    <source>
        <dbReference type="EMBL" id="ADE53570.1"/>
    </source>
</evidence>
<reference evidence="3 4" key="1">
    <citation type="journal article" date="2010" name="Stand. Genomic Sci.">
        <title>Complete genome sequence of Coraliomargarita akajimensis type strain (04OKA010-24).</title>
        <authorList>
            <person name="Mavromatis K."/>
            <person name="Abt B."/>
            <person name="Brambilla E."/>
            <person name="Lapidus A."/>
            <person name="Copeland A."/>
            <person name="Deshpande S."/>
            <person name="Nolan M."/>
            <person name="Lucas S."/>
            <person name="Tice H."/>
            <person name="Cheng J.F."/>
            <person name="Han C."/>
            <person name="Detter J.C."/>
            <person name="Woyke T."/>
            <person name="Goodwin L."/>
            <person name="Pitluck S."/>
            <person name="Held B."/>
            <person name="Brettin T."/>
            <person name="Tapia R."/>
            <person name="Ivanova N."/>
            <person name="Mikhailova N."/>
            <person name="Pati A."/>
            <person name="Liolios K."/>
            <person name="Chen A."/>
            <person name="Palaniappan K."/>
            <person name="Land M."/>
            <person name="Hauser L."/>
            <person name="Chang Y.J."/>
            <person name="Jeffries C.D."/>
            <person name="Rohde M."/>
            <person name="Goker M."/>
            <person name="Bristow J."/>
            <person name="Eisen J.A."/>
            <person name="Markowitz V."/>
            <person name="Hugenholtz P."/>
            <person name="Klenk H.P."/>
            <person name="Kyrpides N.C."/>
        </authorList>
    </citation>
    <scope>NUCLEOTIDE SEQUENCE [LARGE SCALE GENOMIC DNA]</scope>
    <source>
        <strain evidence="4">DSM 45221 / IAM 15411 / JCM 23193 / KCTC 12865</strain>
    </source>
</reference>
<dbReference type="Proteomes" id="UP000000925">
    <property type="component" value="Chromosome"/>
</dbReference>
<dbReference type="InterPro" id="IPR036291">
    <property type="entry name" value="NAD(P)-bd_dom_sf"/>
</dbReference>
<feature type="domain" description="GFO/IDH/MocA-like oxidoreductase" evidence="2">
    <location>
        <begin position="139"/>
        <end position="252"/>
    </location>
</feature>
<keyword evidence="4" id="KW-1185">Reference proteome</keyword>
<dbReference type="RefSeq" id="WP_013042295.1">
    <property type="nucleotide sequence ID" value="NC_014008.1"/>
</dbReference>
<dbReference type="Pfam" id="PF22725">
    <property type="entry name" value="GFO_IDH_MocA_C3"/>
    <property type="match status" value="1"/>
</dbReference>
<dbReference type="Gene3D" id="3.40.50.720">
    <property type="entry name" value="NAD(P)-binding Rossmann-like Domain"/>
    <property type="match status" value="1"/>
</dbReference>
<dbReference type="AlphaFoldDB" id="D5ENR1"/>
<dbReference type="KEGG" id="caa:Caka_0545"/>
<evidence type="ECO:0000313" key="4">
    <source>
        <dbReference type="Proteomes" id="UP000000925"/>
    </source>
</evidence>
<dbReference type="PANTHER" id="PTHR43377:SF1">
    <property type="entry name" value="BILIVERDIN REDUCTASE A"/>
    <property type="match status" value="1"/>
</dbReference>
<dbReference type="InterPro" id="IPR055170">
    <property type="entry name" value="GFO_IDH_MocA-like_dom"/>
</dbReference>
<protein>
    <submittedName>
        <fullName evidence="3">Oxidoreductase domain protein</fullName>
    </submittedName>
</protein>
<dbReference type="EMBL" id="CP001998">
    <property type="protein sequence ID" value="ADE53570.1"/>
    <property type="molecule type" value="Genomic_DNA"/>
</dbReference>
<dbReference type="InterPro" id="IPR051450">
    <property type="entry name" value="Gfo/Idh/MocA_Oxidoreductases"/>
</dbReference>
<dbReference type="SUPFAM" id="SSF55347">
    <property type="entry name" value="Glyceraldehyde-3-phosphate dehydrogenase-like, C-terminal domain"/>
    <property type="match status" value="1"/>
</dbReference>
<feature type="domain" description="Gfo/Idh/MocA-like oxidoreductase N-terminal" evidence="1">
    <location>
        <begin position="1"/>
        <end position="129"/>
    </location>
</feature>
<dbReference type="STRING" id="583355.Caka_0545"/>
<name>D5ENR1_CORAD</name>
<proteinExistence type="predicted"/>
<dbReference type="Gene3D" id="3.30.360.10">
    <property type="entry name" value="Dihydrodipicolinate Reductase, domain 2"/>
    <property type="match status" value="1"/>
</dbReference>